<proteinExistence type="predicted"/>
<gene>
    <name evidence="1" type="ORF">GCM10023340_21370</name>
</gene>
<comment type="caution">
    <text evidence="1">The sequence shown here is derived from an EMBL/GenBank/DDBJ whole genome shotgun (WGS) entry which is preliminary data.</text>
</comment>
<accession>A0ABP9PQA4</accession>
<organism evidence="1 2">
    <name type="scientific">Nocardioides marinquilinus</name>
    <dbReference type="NCBI Taxonomy" id="1210400"/>
    <lineage>
        <taxon>Bacteria</taxon>
        <taxon>Bacillati</taxon>
        <taxon>Actinomycetota</taxon>
        <taxon>Actinomycetes</taxon>
        <taxon>Propionibacteriales</taxon>
        <taxon>Nocardioidaceae</taxon>
        <taxon>Nocardioides</taxon>
    </lineage>
</organism>
<reference evidence="2" key="1">
    <citation type="journal article" date="2019" name="Int. J. Syst. Evol. Microbiol.">
        <title>The Global Catalogue of Microorganisms (GCM) 10K type strain sequencing project: providing services to taxonomists for standard genome sequencing and annotation.</title>
        <authorList>
            <consortium name="The Broad Institute Genomics Platform"/>
            <consortium name="The Broad Institute Genome Sequencing Center for Infectious Disease"/>
            <person name="Wu L."/>
            <person name="Ma J."/>
        </authorList>
    </citation>
    <scope>NUCLEOTIDE SEQUENCE [LARGE SCALE GENOMIC DNA]</scope>
    <source>
        <strain evidence="2">JCM 18459</strain>
    </source>
</reference>
<evidence type="ECO:0000313" key="2">
    <source>
        <dbReference type="Proteomes" id="UP001500221"/>
    </source>
</evidence>
<name>A0ABP9PQA4_9ACTN</name>
<sequence>MVDRACFKVSVGEEGTPQQTYSVSASGYYEWPPRRPAGVVEPQSRVARQAFQPSAPSTAAMATLTTTSTEWATQ</sequence>
<dbReference type="EMBL" id="BAABKG010000002">
    <property type="protein sequence ID" value="GAA5148042.1"/>
    <property type="molecule type" value="Genomic_DNA"/>
</dbReference>
<protein>
    <submittedName>
        <fullName evidence="1">Uncharacterized protein</fullName>
    </submittedName>
</protein>
<keyword evidence="2" id="KW-1185">Reference proteome</keyword>
<dbReference type="Proteomes" id="UP001500221">
    <property type="component" value="Unassembled WGS sequence"/>
</dbReference>
<evidence type="ECO:0000313" key="1">
    <source>
        <dbReference type="EMBL" id="GAA5148042.1"/>
    </source>
</evidence>